<dbReference type="EMBL" id="ASPP01004373">
    <property type="protein sequence ID" value="ETO32235.1"/>
    <property type="molecule type" value="Genomic_DNA"/>
</dbReference>
<reference evidence="1 2" key="1">
    <citation type="journal article" date="2013" name="Curr. Biol.">
        <title>The Genome of the Foraminiferan Reticulomyxa filosa.</title>
        <authorList>
            <person name="Glockner G."/>
            <person name="Hulsmann N."/>
            <person name="Schleicher M."/>
            <person name="Noegel A.A."/>
            <person name="Eichinger L."/>
            <person name="Gallinger C."/>
            <person name="Pawlowski J."/>
            <person name="Sierra R."/>
            <person name="Euteneuer U."/>
            <person name="Pillet L."/>
            <person name="Moustafa A."/>
            <person name="Platzer M."/>
            <person name="Groth M."/>
            <person name="Szafranski K."/>
            <person name="Schliwa M."/>
        </authorList>
    </citation>
    <scope>NUCLEOTIDE SEQUENCE [LARGE SCALE GENOMIC DNA]</scope>
</reference>
<protein>
    <submittedName>
        <fullName evidence="1">Uncharacterized protein</fullName>
    </submittedName>
</protein>
<organism evidence="1 2">
    <name type="scientific">Reticulomyxa filosa</name>
    <dbReference type="NCBI Taxonomy" id="46433"/>
    <lineage>
        <taxon>Eukaryota</taxon>
        <taxon>Sar</taxon>
        <taxon>Rhizaria</taxon>
        <taxon>Retaria</taxon>
        <taxon>Foraminifera</taxon>
        <taxon>Monothalamids</taxon>
        <taxon>Reticulomyxidae</taxon>
        <taxon>Reticulomyxa</taxon>
    </lineage>
</organism>
<accession>X6P0Y7</accession>
<gene>
    <name evidence="1" type="ORF">RFI_04884</name>
</gene>
<feature type="non-terminal residue" evidence="1">
    <location>
        <position position="193"/>
    </location>
</feature>
<comment type="caution">
    <text evidence="1">The sequence shown here is derived from an EMBL/GenBank/DDBJ whole genome shotgun (WGS) entry which is preliminary data.</text>
</comment>
<sequence>MFISLELNATQLNDLFCYLKEEFKNKDYKKQILCAKILEIIALNSEDQQLDSVLECLKYDNVQYCCKHIIGDILGQLNKKLTLIFKFWRDTFDESDDCISDSYISKFEIIAIKLNDKQLYDMWRHVTITALEENIKTKTKKKDIKMKLLVFGLLRYNPRIYFNSNDKIDKIDKIDNIINFDAFNKLKFYHDKQ</sequence>
<name>X6P0Y7_RETFI</name>
<evidence type="ECO:0000313" key="2">
    <source>
        <dbReference type="Proteomes" id="UP000023152"/>
    </source>
</evidence>
<proteinExistence type="predicted"/>
<keyword evidence="2" id="KW-1185">Reference proteome</keyword>
<dbReference type="AlphaFoldDB" id="X6P0Y7"/>
<evidence type="ECO:0000313" key="1">
    <source>
        <dbReference type="EMBL" id="ETO32235.1"/>
    </source>
</evidence>
<dbReference type="Proteomes" id="UP000023152">
    <property type="component" value="Unassembled WGS sequence"/>
</dbReference>